<proteinExistence type="inferred from homology"/>
<dbReference type="InterPro" id="IPR015883">
    <property type="entry name" value="Glyco_hydro_20_cat"/>
</dbReference>
<dbReference type="Pfam" id="PF00728">
    <property type="entry name" value="Glyco_hydro_20"/>
    <property type="match status" value="1"/>
</dbReference>
<dbReference type="Gene3D" id="1.20.120.670">
    <property type="entry name" value="N-acetyl-b-d-glucoasminidase"/>
    <property type="match status" value="1"/>
</dbReference>
<evidence type="ECO:0000256" key="1">
    <source>
        <dbReference type="ARBA" id="ARBA00006285"/>
    </source>
</evidence>
<dbReference type="CDD" id="cd06565">
    <property type="entry name" value="GH20_GcnA-like"/>
    <property type="match status" value="1"/>
</dbReference>
<protein>
    <submittedName>
        <fullName evidence="5">Beta-N-acetylhexosaminidase</fullName>
    </submittedName>
</protein>
<dbReference type="AlphaFoldDB" id="A0A7G5MSX4"/>
<gene>
    <name evidence="5" type="ORF">E5259_08975</name>
</gene>
<dbReference type="PANTHER" id="PTHR21040">
    <property type="entry name" value="BCDNA.GH04120"/>
    <property type="match status" value="1"/>
</dbReference>
<reference evidence="5 6" key="1">
    <citation type="submission" date="2019-04" db="EMBL/GenBank/DDBJ databases">
        <authorList>
            <person name="Schori C."/>
            <person name="Ahrens C."/>
        </authorList>
    </citation>
    <scope>NUCLEOTIDE SEQUENCE [LARGE SCALE GENOMIC DNA]</scope>
    <source>
        <strain evidence="5 6">DSM 2950</strain>
    </source>
</reference>
<dbReference type="EMBL" id="CP039126">
    <property type="protein sequence ID" value="QMW77717.1"/>
    <property type="molecule type" value="Genomic_DNA"/>
</dbReference>
<evidence type="ECO:0000259" key="4">
    <source>
        <dbReference type="Pfam" id="PF18088"/>
    </source>
</evidence>
<sequence>MNKRRLLMGIFNLEHIDPSLIPGAMLTAEYLEKDMGTDRRVDIITEKGASGLSLRLDGNTARITYSRTTEFFRGLGIIKEWINENRQSAAKEEHPAFEHLTYMADCSRNAVCSPDFLKKLLVKLSLMGYDRLMLYTEDTYEVEGYPYFGHFRGRYSRQELRELDRFASSLGIEMVPCIQTLAHLNAIFRWPAFEQVHDTGDILLCKSEDTYRLIEAMIRTWSETFQSRIINIGMDEAEMIGRGTYLNRFGYEERIDIMERHLHRVLEICEKYGYTAMMWSDMFFKMISGGDYYGKEFHITEEIKKKIPANVELLYWDYYSRDEETYEQMMKYHRELAPNVGFAGGAWKWNGYAPLLNHSMQVSRLALRQCQKHGITNVLVTGWGDDGSEASQSSVLPVLSLFAEYDYTRSVNDCDLAPRLLACTGAVLQDFLKLDLPNLTPGNLLPGKMSAAPAKYLLYQDVLMGIYDCHVDIQSFPKHYRRCAEEFRLIAEKGGEYACIFRTLQRLSEVLAAKAVLGIKAKAAYEAEDRAALFETADACINTAGLVDQFKNALQDQWFRENKSFGYEVLDIRLGGLKERLRSCAARMRDYAEGKIICIEELEEHRLPLLADKTGQPLSPVCDNIWREMVTASVI</sequence>
<dbReference type="GO" id="GO:0004563">
    <property type="term" value="F:beta-N-acetylhexosaminidase activity"/>
    <property type="evidence" value="ECO:0007669"/>
    <property type="project" value="UniProtKB-ARBA"/>
</dbReference>
<evidence type="ECO:0000313" key="6">
    <source>
        <dbReference type="Proteomes" id="UP000515789"/>
    </source>
</evidence>
<dbReference type="Gene3D" id="3.20.20.80">
    <property type="entry name" value="Glycosidases"/>
    <property type="match status" value="1"/>
</dbReference>
<dbReference type="InterPro" id="IPR041063">
    <property type="entry name" value="Glyco_H_20C_C"/>
</dbReference>
<dbReference type="InterPro" id="IPR038901">
    <property type="entry name" value="HEXDC-like"/>
</dbReference>
<evidence type="ECO:0000313" key="5">
    <source>
        <dbReference type="EMBL" id="QMW77717.1"/>
    </source>
</evidence>
<keyword evidence="2" id="KW-0378">Hydrolase</keyword>
<feature type="domain" description="Glycoside Hydrolase 20C C-terminal" evidence="4">
    <location>
        <begin position="429"/>
        <end position="614"/>
    </location>
</feature>
<evidence type="ECO:0000256" key="2">
    <source>
        <dbReference type="ARBA" id="ARBA00022801"/>
    </source>
</evidence>
<feature type="domain" description="Glycoside hydrolase family 20 catalytic" evidence="3">
    <location>
        <begin position="151"/>
        <end position="287"/>
    </location>
</feature>
<comment type="similarity">
    <text evidence="1">Belongs to the glycosyl hydrolase 20 family.</text>
</comment>
<name>A0A7G5MSX4_9FIRM</name>
<dbReference type="GO" id="GO:0005975">
    <property type="term" value="P:carbohydrate metabolic process"/>
    <property type="evidence" value="ECO:0007669"/>
    <property type="project" value="InterPro"/>
</dbReference>
<organism evidence="5 6">
    <name type="scientific">Blautia producta</name>
    <dbReference type="NCBI Taxonomy" id="33035"/>
    <lineage>
        <taxon>Bacteria</taxon>
        <taxon>Bacillati</taxon>
        <taxon>Bacillota</taxon>
        <taxon>Clostridia</taxon>
        <taxon>Lachnospirales</taxon>
        <taxon>Lachnospiraceae</taxon>
        <taxon>Blautia</taxon>
    </lineage>
</organism>
<evidence type="ECO:0000259" key="3">
    <source>
        <dbReference type="Pfam" id="PF00728"/>
    </source>
</evidence>
<dbReference type="InterPro" id="IPR017853">
    <property type="entry name" value="GH"/>
</dbReference>
<dbReference type="Proteomes" id="UP000515789">
    <property type="component" value="Chromosome"/>
</dbReference>
<dbReference type="PANTHER" id="PTHR21040:SF8">
    <property type="entry name" value="BCDNA.GH04120"/>
    <property type="match status" value="1"/>
</dbReference>
<dbReference type="SUPFAM" id="SSF51445">
    <property type="entry name" value="(Trans)glycosidases"/>
    <property type="match status" value="1"/>
</dbReference>
<accession>A0A7G5MSX4</accession>
<dbReference type="Pfam" id="PF18088">
    <property type="entry name" value="Glyco_H_20C_C"/>
    <property type="match status" value="1"/>
</dbReference>